<comment type="caution">
    <text evidence="2">The sequence shown here is derived from an EMBL/GenBank/DDBJ whole genome shotgun (WGS) entry which is preliminary data.</text>
</comment>
<gene>
    <name evidence="2" type="ORF">Tco_1068850</name>
</gene>
<accession>A0ABQ5HGT6</accession>
<name>A0ABQ5HGT6_9ASTR</name>
<organism evidence="2 3">
    <name type="scientific">Tanacetum coccineum</name>
    <dbReference type="NCBI Taxonomy" id="301880"/>
    <lineage>
        <taxon>Eukaryota</taxon>
        <taxon>Viridiplantae</taxon>
        <taxon>Streptophyta</taxon>
        <taxon>Embryophyta</taxon>
        <taxon>Tracheophyta</taxon>
        <taxon>Spermatophyta</taxon>
        <taxon>Magnoliopsida</taxon>
        <taxon>eudicotyledons</taxon>
        <taxon>Gunneridae</taxon>
        <taxon>Pentapetalae</taxon>
        <taxon>asterids</taxon>
        <taxon>campanulids</taxon>
        <taxon>Asterales</taxon>
        <taxon>Asteraceae</taxon>
        <taxon>Asteroideae</taxon>
        <taxon>Anthemideae</taxon>
        <taxon>Anthemidinae</taxon>
        <taxon>Tanacetum</taxon>
    </lineage>
</organism>
<proteinExistence type="predicted"/>
<dbReference type="EMBL" id="BQNB010019610">
    <property type="protein sequence ID" value="GJT87133.1"/>
    <property type="molecule type" value="Genomic_DNA"/>
</dbReference>
<feature type="region of interest" description="Disordered" evidence="1">
    <location>
        <begin position="1"/>
        <end position="20"/>
    </location>
</feature>
<protein>
    <submittedName>
        <fullName evidence="2">Uncharacterized protein</fullName>
    </submittedName>
</protein>
<reference evidence="2" key="2">
    <citation type="submission" date="2022-01" db="EMBL/GenBank/DDBJ databases">
        <authorList>
            <person name="Yamashiro T."/>
            <person name="Shiraishi A."/>
            <person name="Satake H."/>
            <person name="Nakayama K."/>
        </authorList>
    </citation>
    <scope>NUCLEOTIDE SEQUENCE</scope>
</reference>
<sequence>MSPGTDESRSHQRRGRQGGIRYSLVSGNHSGEWSIQVHGVAGLVMLFGIGLKPHSWSTPRNEGVYKFPPYWRTCPSSCIGMFSERLSNGSGFGIRLCIRNSQHQHLLFMNLHLVREELDVGLEADASDFRGFIELCSSSFVGG</sequence>
<reference evidence="2" key="1">
    <citation type="journal article" date="2022" name="Int. J. Mol. Sci.">
        <title>Draft Genome of Tanacetum Coccineum: Genomic Comparison of Closely Related Tanacetum-Family Plants.</title>
        <authorList>
            <person name="Yamashiro T."/>
            <person name="Shiraishi A."/>
            <person name="Nakayama K."/>
            <person name="Satake H."/>
        </authorList>
    </citation>
    <scope>NUCLEOTIDE SEQUENCE</scope>
</reference>
<keyword evidence="3" id="KW-1185">Reference proteome</keyword>
<evidence type="ECO:0000313" key="2">
    <source>
        <dbReference type="EMBL" id="GJT87133.1"/>
    </source>
</evidence>
<feature type="compositionally biased region" description="Basic and acidic residues" evidence="1">
    <location>
        <begin position="1"/>
        <end position="10"/>
    </location>
</feature>
<dbReference type="Proteomes" id="UP001151760">
    <property type="component" value="Unassembled WGS sequence"/>
</dbReference>
<evidence type="ECO:0000313" key="3">
    <source>
        <dbReference type="Proteomes" id="UP001151760"/>
    </source>
</evidence>
<evidence type="ECO:0000256" key="1">
    <source>
        <dbReference type="SAM" id="MobiDB-lite"/>
    </source>
</evidence>